<dbReference type="Proteomes" id="UP000192902">
    <property type="component" value="Chromosome"/>
</dbReference>
<sequence>MTRLEAFMDGFMGQAVQIDTPDLWELSVAIKEKQNILEKKNRAMVKKEFKDIINPTENKGKIQNRLKKKE</sequence>
<protein>
    <submittedName>
        <fullName evidence="1">Uncharacterized protein</fullName>
    </submittedName>
</protein>
<dbReference type="RefSeq" id="WP_027305936.1">
    <property type="nucleotide sequence ID" value="NZ_CP020867.1"/>
</dbReference>
<dbReference type="STRING" id="1121267.CCUN_1565"/>
<dbReference type="EMBL" id="CP020867">
    <property type="protein sequence ID" value="ARJ57148.1"/>
    <property type="molecule type" value="Genomic_DNA"/>
</dbReference>
<dbReference type="KEGG" id="ccun:CCUN_1565"/>
<dbReference type="OrthoDB" id="9995510at2"/>
<gene>
    <name evidence="1" type="ORF">CCUN_1565</name>
</gene>
<organism evidence="1 2">
    <name type="scientific">Campylobacter cuniculorum DSM 23162 = LMG 24588</name>
    <dbReference type="NCBI Taxonomy" id="1121267"/>
    <lineage>
        <taxon>Bacteria</taxon>
        <taxon>Pseudomonadati</taxon>
        <taxon>Campylobacterota</taxon>
        <taxon>Epsilonproteobacteria</taxon>
        <taxon>Campylobacterales</taxon>
        <taxon>Campylobacteraceae</taxon>
        <taxon>Campylobacter</taxon>
    </lineage>
</organism>
<evidence type="ECO:0000313" key="1">
    <source>
        <dbReference type="EMBL" id="ARJ57148.1"/>
    </source>
</evidence>
<name>A0A1W6BYI8_9BACT</name>
<dbReference type="AlphaFoldDB" id="A0A1W6BYI8"/>
<accession>A0A1W6BYI8</accession>
<proteinExistence type="predicted"/>
<reference evidence="1 2" key="1">
    <citation type="submission" date="2017-04" db="EMBL/GenBank/DDBJ databases">
        <title>Complete genome sequence of the Campylobacter cuniculorum type strain LMG24588.</title>
        <authorList>
            <person name="Miller W.G."/>
            <person name="Yee E."/>
            <person name="Revez J."/>
            <person name="Bono J.L."/>
            <person name="Rossi M."/>
        </authorList>
    </citation>
    <scope>NUCLEOTIDE SEQUENCE [LARGE SCALE GENOMIC DNA]</scope>
    <source>
        <strain evidence="1 2">LMG 24588</strain>
    </source>
</reference>
<evidence type="ECO:0000313" key="2">
    <source>
        <dbReference type="Proteomes" id="UP000192902"/>
    </source>
</evidence>